<accession>A0A1X7V5T2</accession>
<sequence length="136" mass="15336">MINILGVGVRHSEAETSPPKKRKSSHDVEIPSNLEQDELLTVMLGVQLLFNKNKLDEMCKIMEKYHQYVPQLKQVEKVLSQSGDIDEVHKLKAWDTLYGGDQLTVAHASGGKAIRSGHEEPEQQLKGLTPVLEDWH</sequence>
<feature type="region of interest" description="Disordered" evidence="1">
    <location>
        <begin position="114"/>
        <end position="136"/>
    </location>
</feature>
<name>A0A1X7V5T2_AMPQE</name>
<organism evidence="2">
    <name type="scientific">Amphimedon queenslandica</name>
    <name type="common">Sponge</name>
    <dbReference type="NCBI Taxonomy" id="400682"/>
    <lineage>
        <taxon>Eukaryota</taxon>
        <taxon>Metazoa</taxon>
        <taxon>Porifera</taxon>
        <taxon>Demospongiae</taxon>
        <taxon>Heteroscleromorpha</taxon>
        <taxon>Haplosclerida</taxon>
        <taxon>Niphatidae</taxon>
        <taxon>Amphimedon</taxon>
    </lineage>
</organism>
<dbReference type="AlphaFoldDB" id="A0A1X7V5T2"/>
<evidence type="ECO:0000313" key="2">
    <source>
        <dbReference type="EnsemblMetazoa" id="Aqu2.1.35341_001"/>
    </source>
</evidence>
<dbReference type="EnsemblMetazoa" id="Aqu2.1.35341_001">
    <property type="protein sequence ID" value="Aqu2.1.35341_001"/>
    <property type="gene ID" value="Aqu2.1.35341"/>
</dbReference>
<feature type="region of interest" description="Disordered" evidence="1">
    <location>
        <begin position="1"/>
        <end position="29"/>
    </location>
</feature>
<proteinExistence type="predicted"/>
<reference evidence="2" key="1">
    <citation type="submission" date="2017-05" db="UniProtKB">
        <authorList>
            <consortium name="EnsemblMetazoa"/>
        </authorList>
    </citation>
    <scope>IDENTIFICATION</scope>
</reference>
<protein>
    <submittedName>
        <fullName evidence="2">Uncharacterized protein</fullName>
    </submittedName>
</protein>
<evidence type="ECO:0000256" key="1">
    <source>
        <dbReference type="SAM" id="MobiDB-lite"/>
    </source>
</evidence>
<dbReference type="InParanoid" id="A0A1X7V5T2"/>